<dbReference type="InterPro" id="IPR011467">
    <property type="entry name" value="DUF1573"/>
</dbReference>
<proteinExistence type="predicted"/>
<keyword evidence="3" id="KW-1185">Reference proteome</keyword>
<feature type="chain" id="PRO_5045540569" description="DUF1573 domain-containing protein" evidence="1">
    <location>
        <begin position="23"/>
        <end position="348"/>
    </location>
</feature>
<dbReference type="Proteomes" id="UP000318081">
    <property type="component" value="Chromosome"/>
</dbReference>
<evidence type="ECO:0000313" key="3">
    <source>
        <dbReference type="Proteomes" id="UP000318081"/>
    </source>
</evidence>
<dbReference type="Pfam" id="PF07610">
    <property type="entry name" value="DUF1573"/>
    <property type="match status" value="1"/>
</dbReference>
<keyword evidence="1" id="KW-0732">Signal</keyword>
<protein>
    <recommendedName>
        <fullName evidence="4">DUF1573 domain-containing protein</fullName>
    </recommendedName>
</protein>
<evidence type="ECO:0000256" key="1">
    <source>
        <dbReference type="SAM" id="SignalP"/>
    </source>
</evidence>
<dbReference type="Gene3D" id="2.60.40.10">
    <property type="entry name" value="Immunoglobulins"/>
    <property type="match status" value="1"/>
</dbReference>
<dbReference type="RefSeq" id="WP_145220941.1">
    <property type="nucleotide sequence ID" value="NZ_CP036432.1"/>
</dbReference>
<dbReference type="InterPro" id="IPR013783">
    <property type="entry name" value="Ig-like_fold"/>
</dbReference>
<accession>A0ABX5Y3H5</accession>
<feature type="signal peptide" evidence="1">
    <location>
        <begin position="1"/>
        <end position="22"/>
    </location>
</feature>
<gene>
    <name evidence="2" type="ORF">TBK1r_75910</name>
</gene>
<evidence type="ECO:0000313" key="2">
    <source>
        <dbReference type="EMBL" id="QDV88556.1"/>
    </source>
</evidence>
<name>A0ABX5Y3H5_9BACT</name>
<evidence type="ECO:0008006" key="4">
    <source>
        <dbReference type="Google" id="ProtNLM"/>
    </source>
</evidence>
<organism evidence="2 3">
    <name type="scientific">Stieleria magnilauensis</name>
    <dbReference type="NCBI Taxonomy" id="2527963"/>
    <lineage>
        <taxon>Bacteria</taxon>
        <taxon>Pseudomonadati</taxon>
        <taxon>Planctomycetota</taxon>
        <taxon>Planctomycetia</taxon>
        <taxon>Pirellulales</taxon>
        <taxon>Pirellulaceae</taxon>
        <taxon>Stieleria</taxon>
    </lineage>
</organism>
<sequence>MLVRMSFWGVAITSLLTIIAVAEEAKPTQEILLSKTEVSQLPLFGTIMVSDGPTESTVDLGKSFSGTIHQGRVIVNNDATQPVRVGNMITSCGCTLATPEDGSIAPGDQKHVLLQVAKRGVGNFSEKVSLELAGRFHTINLKGRLAPRVTCADELVFPDGGTGSIEIVMHDENYRNSALEFEVSGGYASIVDSRTIGENTKLTFQWTDDTRFIDNLQLRTFVLRPNRERLELTPLLIPLKHPGRIRSVPSTVFIHPDKDFRLFLFGDIESIASKAKEGDGTLKIGLKSVSENSMPIRILTASAVSNTKSVILTFSGKDVIDLKDGETLLASCEDIEFRFKVRSLEKGL</sequence>
<dbReference type="EMBL" id="CP036432">
    <property type="protein sequence ID" value="QDV88556.1"/>
    <property type="molecule type" value="Genomic_DNA"/>
</dbReference>
<reference evidence="2 3" key="1">
    <citation type="submission" date="2019-02" db="EMBL/GenBank/DDBJ databases">
        <title>Deep-cultivation of Planctomycetes and their phenomic and genomic characterization uncovers novel biology.</title>
        <authorList>
            <person name="Wiegand S."/>
            <person name="Jogler M."/>
            <person name="Boedeker C."/>
            <person name="Pinto D."/>
            <person name="Vollmers J."/>
            <person name="Rivas-Marin E."/>
            <person name="Kohn T."/>
            <person name="Peeters S.H."/>
            <person name="Heuer A."/>
            <person name="Rast P."/>
            <person name="Oberbeckmann S."/>
            <person name="Bunk B."/>
            <person name="Jeske O."/>
            <person name="Meyerdierks A."/>
            <person name="Storesund J.E."/>
            <person name="Kallscheuer N."/>
            <person name="Luecker S."/>
            <person name="Lage O.M."/>
            <person name="Pohl T."/>
            <person name="Merkel B.J."/>
            <person name="Hornburger P."/>
            <person name="Mueller R.-W."/>
            <person name="Bruemmer F."/>
            <person name="Labrenz M."/>
            <person name="Spormann A.M."/>
            <person name="Op den Camp H."/>
            <person name="Overmann J."/>
            <person name="Amann R."/>
            <person name="Jetten M.S.M."/>
            <person name="Mascher T."/>
            <person name="Medema M.H."/>
            <person name="Devos D.P."/>
            <person name="Kaster A.-K."/>
            <person name="Ovreas L."/>
            <person name="Rohde M."/>
            <person name="Galperin M.Y."/>
            <person name="Jogler C."/>
        </authorList>
    </citation>
    <scope>NUCLEOTIDE SEQUENCE [LARGE SCALE GENOMIC DNA]</scope>
    <source>
        <strain evidence="2 3">TBK1r</strain>
    </source>
</reference>